<dbReference type="EMBL" id="NOIH01000009">
    <property type="protein sequence ID" value="OYD54132.1"/>
    <property type="molecule type" value="Genomic_DNA"/>
</dbReference>
<evidence type="ECO:0000313" key="2">
    <source>
        <dbReference type="Proteomes" id="UP000215181"/>
    </source>
</evidence>
<evidence type="ECO:0000313" key="1">
    <source>
        <dbReference type="EMBL" id="OYD54132.1"/>
    </source>
</evidence>
<accession>A0A235EYL1</accession>
<reference evidence="1 2" key="1">
    <citation type="submission" date="2017-07" db="EMBL/GenBank/DDBJ databases">
        <title>Thauera sp. KNDSS-Mac4 genome sequence and assembly.</title>
        <authorList>
            <person name="Mayilraj S."/>
        </authorList>
    </citation>
    <scope>NUCLEOTIDE SEQUENCE [LARGE SCALE GENOMIC DNA]</scope>
    <source>
        <strain evidence="1 2">KNDSS-Mac4</strain>
    </source>
</reference>
<sequence>MNAKLPSVSSAASEADDSVTFALRELSAHLSAVCATGDRDPAAALEGILRAEDELRAYVAGGWRVGDMQGVRLAARGLADAYWSLFVQAGHAVSRVSVAASCAEALKWDALEGVAPDPILWERLGSLLRPDLDAGLALIAGDLESVARHYLRGVSYQAAAFDQIDRNLLVPACQLLDMCLPFLAMSRRAPAVPHYLAFPELGAVPRRSLVAPRETAFHLSTAAAEEWLQGLASRLAEGLCPAVLDRGEPDDYLAVVRHLLCRWADEPPVRRSKRHPMGGQVLVVRGVEACRRLIAGDVDVSASRWSVFDANRLSMGIVGEGHSVPAIPSIGELVGVRFEDADLVHLGLVRRLRVDPGGVRCGLQLVSRAARTAMVEDGRVPAQVLLCDPLARGEAARLIAPSASVLRDDSLFLRAASAVYKLHPLETPWLGPGFAMRVYQLI</sequence>
<dbReference type="AlphaFoldDB" id="A0A235EYL1"/>
<dbReference type="Proteomes" id="UP000215181">
    <property type="component" value="Unassembled WGS sequence"/>
</dbReference>
<comment type="caution">
    <text evidence="1">The sequence shown here is derived from an EMBL/GenBank/DDBJ whole genome shotgun (WGS) entry which is preliminary data.</text>
</comment>
<dbReference type="OrthoDB" id="9182252at2"/>
<proteinExistence type="predicted"/>
<keyword evidence="2" id="KW-1185">Reference proteome</keyword>
<gene>
    <name evidence="1" type="ORF">CGK74_09735</name>
</gene>
<name>A0A235EYL1_9RHOO</name>
<dbReference type="RefSeq" id="WP_094268287.1">
    <property type="nucleotide sequence ID" value="NZ_NOIH01000009.1"/>
</dbReference>
<protein>
    <submittedName>
        <fullName evidence="1">Uncharacterized protein</fullName>
    </submittedName>
</protein>
<organism evidence="1 2">
    <name type="scientific">Thauera propionica</name>
    <dbReference type="NCBI Taxonomy" id="2019431"/>
    <lineage>
        <taxon>Bacteria</taxon>
        <taxon>Pseudomonadati</taxon>
        <taxon>Pseudomonadota</taxon>
        <taxon>Betaproteobacteria</taxon>
        <taxon>Rhodocyclales</taxon>
        <taxon>Zoogloeaceae</taxon>
        <taxon>Thauera</taxon>
    </lineage>
</organism>